<dbReference type="EMBL" id="WBXO01000001">
    <property type="protein sequence ID" value="KAB2954629.1"/>
    <property type="molecule type" value="Genomic_DNA"/>
</dbReference>
<dbReference type="EC" id="1.3.1.12" evidence="3"/>
<sequence length="374" mass="40742">MSRPFQRIAIVGMGLIGGSIGMALYQGKIAEEVVGCDLNVESLDLALSTKAAHRVEKDIVKAVKDAEMVILATPVRTYPSIVKAMKDHLEVGAIVTDVGSTKSWVVKELETLLGDDNPFVGGHPMAGSEKKGMEGADRYLLENAVYVLTPHDRTCRKALEKVKSMVQALGARSLVLSVEEHDKMVAMVSHLPHMVAVALVDTLGEVTKEHPSVTMLAAGGFRDTTRIAAGDPQMWYDIACTNRNLLVEKIDHFQSLLEKLKREILTCGQTIQGTEEPLKVRLQKARDLRLSIPGKAKGLLPGIHEVIVTVPDRPGMIGHMARLLGDQGINIADIEILRVREGDGGTIRIGFYQAHEAEKALQVLSQDGIIVKRC</sequence>
<keyword evidence="7" id="KW-0520">NAD</keyword>
<dbReference type="SUPFAM" id="SSF51735">
    <property type="entry name" value="NAD(P)-binding Rossmann-fold domains"/>
    <property type="match status" value="1"/>
</dbReference>
<dbReference type="FunFam" id="3.40.50.720:FF:000208">
    <property type="entry name" value="Prephenate dehydrogenase"/>
    <property type="match status" value="1"/>
</dbReference>
<dbReference type="GO" id="GO:0070403">
    <property type="term" value="F:NAD+ binding"/>
    <property type="evidence" value="ECO:0007669"/>
    <property type="project" value="InterPro"/>
</dbReference>
<dbReference type="InterPro" id="IPR050812">
    <property type="entry name" value="Preph/Arog_dehydrog"/>
</dbReference>
<evidence type="ECO:0000259" key="10">
    <source>
        <dbReference type="PROSITE" id="PS51176"/>
    </source>
</evidence>
<keyword evidence="5" id="KW-0827">Tyrosine biosynthesis</keyword>
<organism evidence="12 13">
    <name type="scientific">Heliorestis acidaminivorans</name>
    <dbReference type="NCBI Taxonomy" id="553427"/>
    <lineage>
        <taxon>Bacteria</taxon>
        <taxon>Bacillati</taxon>
        <taxon>Bacillota</taxon>
        <taxon>Clostridia</taxon>
        <taxon>Eubacteriales</taxon>
        <taxon>Heliobacteriaceae</taxon>
        <taxon>Heliorestis</taxon>
    </lineage>
</organism>
<evidence type="ECO:0000313" key="13">
    <source>
        <dbReference type="Proteomes" id="UP000468766"/>
    </source>
</evidence>
<dbReference type="InterPro" id="IPR008927">
    <property type="entry name" value="6-PGluconate_DH-like_C_sf"/>
</dbReference>
<dbReference type="Gene3D" id="1.10.3660.10">
    <property type="entry name" value="6-phosphogluconate dehydrogenase C-terminal like domain"/>
    <property type="match status" value="1"/>
</dbReference>
<keyword evidence="8" id="KW-0028">Amino-acid biosynthesis</keyword>
<dbReference type="InterPro" id="IPR046825">
    <property type="entry name" value="PDH_C"/>
</dbReference>
<evidence type="ECO:0000313" key="12">
    <source>
        <dbReference type="EMBL" id="KAB2954629.1"/>
    </source>
</evidence>
<evidence type="ECO:0000256" key="3">
    <source>
        <dbReference type="ARBA" id="ARBA00012068"/>
    </source>
</evidence>
<dbReference type="CDD" id="cd04909">
    <property type="entry name" value="ACT_PDH-BS"/>
    <property type="match status" value="1"/>
</dbReference>
<dbReference type="GO" id="GO:0006571">
    <property type="term" value="P:tyrosine biosynthetic process"/>
    <property type="evidence" value="ECO:0007669"/>
    <property type="project" value="UniProtKB-UniPathway"/>
</dbReference>
<dbReference type="PANTHER" id="PTHR21363">
    <property type="entry name" value="PREPHENATE DEHYDROGENASE"/>
    <property type="match status" value="1"/>
</dbReference>
<dbReference type="PROSITE" id="PS51671">
    <property type="entry name" value="ACT"/>
    <property type="match status" value="1"/>
</dbReference>
<gene>
    <name evidence="12" type="ORF">F9B85_02850</name>
</gene>
<protein>
    <recommendedName>
        <fullName evidence="4">Prephenate dehydrogenase</fullName>
        <ecNumber evidence="3">1.3.1.12</ecNumber>
    </recommendedName>
</protein>
<feature type="domain" description="Prephenate/arogenate dehydrogenase" evidence="10">
    <location>
        <begin position="6"/>
        <end position="300"/>
    </location>
</feature>
<evidence type="ECO:0000256" key="2">
    <source>
        <dbReference type="ARBA" id="ARBA00007964"/>
    </source>
</evidence>
<dbReference type="PANTHER" id="PTHR21363:SF0">
    <property type="entry name" value="PREPHENATE DEHYDROGENASE [NADP(+)]"/>
    <property type="match status" value="1"/>
</dbReference>
<comment type="pathway">
    <text evidence="1">Amino-acid biosynthesis; L-tyrosine biosynthesis; (4-hydroxyphenyl)pyruvate from prephenate (NAD(+) route): step 1/1.</text>
</comment>
<dbReference type="OrthoDB" id="9802008at2"/>
<comment type="catalytic activity">
    <reaction evidence="9">
        <text>prephenate + NAD(+) = 3-(4-hydroxyphenyl)pyruvate + CO2 + NADH</text>
        <dbReference type="Rhea" id="RHEA:13869"/>
        <dbReference type="ChEBI" id="CHEBI:16526"/>
        <dbReference type="ChEBI" id="CHEBI:29934"/>
        <dbReference type="ChEBI" id="CHEBI:36242"/>
        <dbReference type="ChEBI" id="CHEBI:57540"/>
        <dbReference type="ChEBI" id="CHEBI:57945"/>
        <dbReference type="EC" id="1.3.1.12"/>
    </reaction>
</comment>
<feature type="domain" description="ACT" evidence="11">
    <location>
        <begin position="305"/>
        <end position="374"/>
    </location>
</feature>
<dbReference type="Pfam" id="PF01842">
    <property type="entry name" value="ACT"/>
    <property type="match status" value="1"/>
</dbReference>
<dbReference type="Proteomes" id="UP000468766">
    <property type="component" value="Unassembled WGS sequence"/>
</dbReference>
<dbReference type="Pfam" id="PF02153">
    <property type="entry name" value="PDH_N"/>
    <property type="match status" value="1"/>
</dbReference>
<keyword evidence="13" id="KW-1185">Reference proteome</keyword>
<comment type="caution">
    <text evidence="12">The sequence shown here is derived from an EMBL/GenBank/DDBJ whole genome shotgun (WGS) entry which is preliminary data.</text>
</comment>
<evidence type="ECO:0000256" key="1">
    <source>
        <dbReference type="ARBA" id="ARBA00005067"/>
    </source>
</evidence>
<dbReference type="GO" id="GO:0008977">
    <property type="term" value="F:prephenate dehydrogenase (NAD+) activity"/>
    <property type="evidence" value="ECO:0007669"/>
    <property type="project" value="UniProtKB-EC"/>
</dbReference>
<dbReference type="InterPro" id="IPR002912">
    <property type="entry name" value="ACT_dom"/>
</dbReference>
<evidence type="ECO:0000256" key="7">
    <source>
        <dbReference type="ARBA" id="ARBA00023027"/>
    </source>
</evidence>
<dbReference type="SUPFAM" id="SSF55021">
    <property type="entry name" value="ACT-like"/>
    <property type="match status" value="1"/>
</dbReference>
<dbReference type="Gene3D" id="3.30.70.260">
    <property type="match status" value="1"/>
</dbReference>
<comment type="similarity">
    <text evidence="2">Belongs to the prephenate/arogenate dehydrogenase family.</text>
</comment>
<name>A0A6I0EXU3_9FIRM</name>
<evidence type="ECO:0000259" key="11">
    <source>
        <dbReference type="PROSITE" id="PS51671"/>
    </source>
</evidence>
<dbReference type="UniPathway" id="UPA00122">
    <property type="reaction ID" value="UER00961"/>
</dbReference>
<dbReference type="Pfam" id="PF20463">
    <property type="entry name" value="PDH_C"/>
    <property type="match status" value="1"/>
</dbReference>
<evidence type="ECO:0000256" key="9">
    <source>
        <dbReference type="ARBA" id="ARBA00049260"/>
    </source>
</evidence>
<reference evidence="12 13" key="1">
    <citation type="submission" date="2019-10" db="EMBL/GenBank/DDBJ databases">
        <title>Whole-genome sequence of the extremophile Heliorestis acidaminivorans DSM 24790.</title>
        <authorList>
            <person name="Kyndt J.A."/>
            <person name="Meyer T.E."/>
        </authorList>
    </citation>
    <scope>NUCLEOTIDE SEQUENCE [LARGE SCALE GENOMIC DNA]</scope>
    <source>
        <strain evidence="12 13">DSM 24790</strain>
    </source>
</reference>
<accession>A0A6I0EXU3</accession>
<dbReference type="InterPro" id="IPR046826">
    <property type="entry name" value="PDH_N"/>
</dbReference>
<keyword evidence="8" id="KW-0057">Aromatic amino acid biosynthesis</keyword>
<dbReference type="InterPro" id="IPR003099">
    <property type="entry name" value="Prephen_DH"/>
</dbReference>
<dbReference type="AlphaFoldDB" id="A0A6I0EXU3"/>
<evidence type="ECO:0000256" key="8">
    <source>
        <dbReference type="ARBA" id="ARBA00023141"/>
    </source>
</evidence>
<dbReference type="InterPro" id="IPR045865">
    <property type="entry name" value="ACT-like_dom_sf"/>
</dbReference>
<dbReference type="RefSeq" id="WP_151618251.1">
    <property type="nucleotide sequence ID" value="NZ_WBXO01000001.1"/>
</dbReference>
<dbReference type="SUPFAM" id="SSF48179">
    <property type="entry name" value="6-phosphogluconate dehydrogenase C-terminal domain-like"/>
    <property type="match status" value="1"/>
</dbReference>
<dbReference type="GO" id="GO:0004665">
    <property type="term" value="F:prephenate dehydrogenase (NADP+) activity"/>
    <property type="evidence" value="ECO:0007669"/>
    <property type="project" value="InterPro"/>
</dbReference>
<dbReference type="InterPro" id="IPR036291">
    <property type="entry name" value="NAD(P)-bd_dom_sf"/>
</dbReference>
<evidence type="ECO:0000256" key="6">
    <source>
        <dbReference type="ARBA" id="ARBA00023002"/>
    </source>
</evidence>
<keyword evidence="6" id="KW-0560">Oxidoreductase</keyword>
<evidence type="ECO:0000256" key="5">
    <source>
        <dbReference type="ARBA" id="ARBA00022498"/>
    </source>
</evidence>
<dbReference type="PROSITE" id="PS51176">
    <property type="entry name" value="PDH_ADH"/>
    <property type="match status" value="1"/>
</dbReference>
<evidence type="ECO:0000256" key="4">
    <source>
        <dbReference type="ARBA" id="ARBA00016891"/>
    </source>
</evidence>
<dbReference type="Gene3D" id="3.40.50.720">
    <property type="entry name" value="NAD(P)-binding Rossmann-like Domain"/>
    <property type="match status" value="1"/>
</dbReference>
<proteinExistence type="inferred from homology"/>